<dbReference type="AlphaFoldDB" id="A0A250IP05"/>
<gene>
    <name evidence="1" type="ORF">MEBOL_006962</name>
</gene>
<evidence type="ECO:0000313" key="2">
    <source>
        <dbReference type="Proteomes" id="UP000217289"/>
    </source>
</evidence>
<organism evidence="1 2">
    <name type="scientific">Melittangium boletus DSM 14713</name>
    <dbReference type="NCBI Taxonomy" id="1294270"/>
    <lineage>
        <taxon>Bacteria</taxon>
        <taxon>Pseudomonadati</taxon>
        <taxon>Myxococcota</taxon>
        <taxon>Myxococcia</taxon>
        <taxon>Myxococcales</taxon>
        <taxon>Cystobacterineae</taxon>
        <taxon>Archangiaceae</taxon>
        <taxon>Melittangium</taxon>
    </lineage>
</organism>
<dbReference type="EMBL" id="CP022163">
    <property type="protein sequence ID" value="ATB33464.1"/>
    <property type="molecule type" value="Genomic_DNA"/>
</dbReference>
<dbReference type="Proteomes" id="UP000217289">
    <property type="component" value="Chromosome"/>
</dbReference>
<evidence type="ECO:0000313" key="1">
    <source>
        <dbReference type="EMBL" id="ATB33464.1"/>
    </source>
</evidence>
<name>A0A250IP05_9BACT</name>
<protein>
    <submittedName>
        <fullName evidence="1">SDR family oxidoreductase</fullName>
    </submittedName>
</protein>
<sequence>MAASPGGCTTPAETGGGRYARALLKVVDAEKPPLRVLFGQMPTKLVQHLYTQRLKTWGEWEQVSVEAEGTSPS</sequence>
<dbReference type="OrthoDB" id="9792003at2"/>
<dbReference type="KEGG" id="mbd:MEBOL_006962"/>
<proteinExistence type="predicted"/>
<dbReference type="RefSeq" id="WP_157823846.1">
    <property type="nucleotide sequence ID" value="NZ_CP022163.1"/>
</dbReference>
<reference evidence="1 2" key="1">
    <citation type="submission" date="2017-06" db="EMBL/GenBank/DDBJ databases">
        <authorList>
            <person name="Kim H.J."/>
            <person name="Triplett B.A."/>
        </authorList>
    </citation>
    <scope>NUCLEOTIDE SEQUENCE [LARGE SCALE GENOMIC DNA]</scope>
    <source>
        <strain evidence="1 2">DSM 14713</strain>
    </source>
</reference>
<keyword evidence="2" id="KW-1185">Reference proteome</keyword>
<accession>A0A250IP05</accession>